<dbReference type="RefSeq" id="WP_407031827.1">
    <property type="nucleotide sequence ID" value="NZ_JAQGEF010000013.1"/>
</dbReference>
<feature type="domain" description="Nucleotide modification associated" evidence="1">
    <location>
        <begin position="116"/>
        <end position="175"/>
    </location>
</feature>
<dbReference type="Proteomes" id="UP001210231">
    <property type="component" value="Unassembled WGS sequence"/>
</dbReference>
<sequence>MSNTSIEYDEIINSAKDIFIKKSADYGTSWRVLRPISVVDQIYIKARRIRMIQDGVQKINEGVASEFAGIINYAVIGLIQLELEQKGDTNESLDVAVVKAEYEEKVRQTKSLMLDKNHDYGEAWRNMSQESFADLILMKLHRMKQIIKNEGKTIISEGLDANYMDILNYAVFALIMQKK</sequence>
<reference evidence="2 3" key="1">
    <citation type="submission" date="2022-12" db="EMBL/GenBank/DDBJ databases">
        <title>Chitinophagaceae gen. sp. nov., a new member of the family Chitinophagaceae, isolated from soil in a chemical factory.</title>
        <authorList>
            <person name="Ke Z."/>
        </authorList>
    </citation>
    <scope>NUCLEOTIDE SEQUENCE [LARGE SCALE GENOMIC DNA]</scope>
    <source>
        <strain evidence="2 3">LY-5</strain>
    </source>
</reference>
<gene>
    <name evidence="2" type="ORF">O3P16_11830</name>
</gene>
<organism evidence="2 3">
    <name type="scientific">Polluticaenibacter yanchengensis</name>
    <dbReference type="NCBI Taxonomy" id="3014562"/>
    <lineage>
        <taxon>Bacteria</taxon>
        <taxon>Pseudomonadati</taxon>
        <taxon>Bacteroidota</taxon>
        <taxon>Chitinophagia</taxon>
        <taxon>Chitinophagales</taxon>
        <taxon>Chitinophagaceae</taxon>
        <taxon>Polluticaenibacter</taxon>
    </lineage>
</organism>
<keyword evidence="3" id="KW-1185">Reference proteome</keyword>
<dbReference type="InterPro" id="IPR011630">
    <property type="entry name" value="DUF1599"/>
</dbReference>
<accession>A0ABT4UKX3</accession>
<dbReference type="Pfam" id="PF07659">
    <property type="entry name" value="DUF1599"/>
    <property type="match status" value="2"/>
</dbReference>
<proteinExistence type="predicted"/>
<name>A0ABT4UKX3_9BACT</name>
<evidence type="ECO:0000313" key="2">
    <source>
        <dbReference type="EMBL" id="MDA3615501.1"/>
    </source>
</evidence>
<dbReference type="EMBL" id="JAQGEF010000013">
    <property type="protein sequence ID" value="MDA3615501.1"/>
    <property type="molecule type" value="Genomic_DNA"/>
</dbReference>
<protein>
    <submittedName>
        <fullName evidence="2">DUF1599 domain-containing protein</fullName>
    </submittedName>
</protein>
<evidence type="ECO:0000259" key="1">
    <source>
        <dbReference type="Pfam" id="PF07659"/>
    </source>
</evidence>
<comment type="caution">
    <text evidence="2">The sequence shown here is derived from an EMBL/GenBank/DDBJ whole genome shotgun (WGS) entry which is preliminary data.</text>
</comment>
<evidence type="ECO:0000313" key="3">
    <source>
        <dbReference type="Proteomes" id="UP001210231"/>
    </source>
</evidence>
<feature type="domain" description="Nucleotide modification associated" evidence="1">
    <location>
        <begin position="22"/>
        <end position="81"/>
    </location>
</feature>